<feature type="compositionally biased region" description="Basic and acidic residues" evidence="1">
    <location>
        <begin position="109"/>
        <end position="123"/>
    </location>
</feature>
<feature type="region of interest" description="Disordered" evidence="1">
    <location>
        <begin position="103"/>
        <end position="123"/>
    </location>
</feature>
<feature type="transmembrane region" description="Helical" evidence="2">
    <location>
        <begin position="67"/>
        <end position="87"/>
    </location>
</feature>
<sequence length="123" mass="13462">MAVRGLTSGRARRRALRIQSLLAEVSTQMRTASRLTVATFRMFYDAFTVACLTAAAVVIIAGRPHEAFVWGGTGAGLVLGWVAARLAKRGVARLRRALREEWEPASPARADRREEPGSGRRIT</sequence>
<keyword evidence="2" id="KW-0812">Transmembrane</keyword>
<evidence type="ECO:0000256" key="1">
    <source>
        <dbReference type="SAM" id="MobiDB-lite"/>
    </source>
</evidence>
<dbReference type="Proteomes" id="UP001499854">
    <property type="component" value="Unassembled WGS sequence"/>
</dbReference>
<keyword evidence="2" id="KW-0472">Membrane</keyword>
<organism evidence="3 4">
    <name type="scientific">Catenulispora subtropica</name>
    <dbReference type="NCBI Taxonomy" id="450798"/>
    <lineage>
        <taxon>Bacteria</taxon>
        <taxon>Bacillati</taxon>
        <taxon>Actinomycetota</taxon>
        <taxon>Actinomycetes</taxon>
        <taxon>Catenulisporales</taxon>
        <taxon>Catenulisporaceae</taxon>
        <taxon>Catenulispora</taxon>
    </lineage>
</organism>
<name>A0ABN2RLN7_9ACTN</name>
<dbReference type="EMBL" id="BAAAQM010000017">
    <property type="protein sequence ID" value="GAA1971224.1"/>
    <property type="molecule type" value="Genomic_DNA"/>
</dbReference>
<dbReference type="RefSeq" id="WP_344657918.1">
    <property type="nucleotide sequence ID" value="NZ_BAAAQM010000017.1"/>
</dbReference>
<proteinExistence type="predicted"/>
<gene>
    <name evidence="3" type="ORF">GCM10009838_33110</name>
</gene>
<evidence type="ECO:0000313" key="3">
    <source>
        <dbReference type="EMBL" id="GAA1971224.1"/>
    </source>
</evidence>
<keyword evidence="4" id="KW-1185">Reference proteome</keyword>
<evidence type="ECO:0000256" key="2">
    <source>
        <dbReference type="SAM" id="Phobius"/>
    </source>
</evidence>
<comment type="caution">
    <text evidence="3">The sequence shown here is derived from an EMBL/GenBank/DDBJ whole genome shotgun (WGS) entry which is preliminary data.</text>
</comment>
<evidence type="ECO:0000313" key="4">
    <source>
        <dbReference type="Proteomes" id="UP001499854"/>
    </source>
</evidence>
<keyword evidence="2" id="KW-1133">Transmembrane helix</keyword>
<reference evidence="3 4" key="1">
    <citation type="journal article" date="2019" name="Int. J. Syst. Evol. Microbiol.">
        <title>The Global Catalogue of Microorganisms (GCM) 10K type strain sequencing project: providing services to taxonomists for standard genome sequencing and annotation.</title>
        <authorList>
            <consortium name="The Broad Institute Genomics Platform"/>
            <consortium name="The Broad Institute Genome Sequencing Center for Infectious Disease"/>
            <person name="Wu L."/>
            <person name="Ma J."/>
        </authorList>
    </citation>
    <scope>NUCLEOTIDE SEQUENCE [LARGE SCALE GENOMIC DNA]</scope>
    <source>
        <strain evidence="3 4">JCM 16013</strain>
    </source>
</reference>
<accession>A0ABN2RLN7</accession>
<feature type="transmembrane region" description="Helical" evidence="2">
    <location>
        <begin position="42"/>
        <end position="61"/>
    </location>
</feature>
<protein>
    <submittedName>
        <fullName evidence="3">Uncharacterized protein</fullName>
    </submittedName>
</protein>